<sequence length="62" mass="7336">MQQYPIPSLPFSLHPFLIHTNAGRMKGKGLLRQFIAEQEEEMEDEYEDDNKEGIEREIKDQD</sequence>
<feature type="compositionally biased region" description="Acidic residues" evidence="1">
    <location>
        <begin position="40"/>
        <end position="50"/>
    </location>
</feature>
<proteinExistence type="predicted"/>
<comment type="caution">
    <text evidence="2">The sequence shown here is derived from an EMBL/GenBank/DDBJ whole genome shotgun (WGS) entry which is preliminary data.</text>
</comment>
<dbReference type="AlphaFoldDB" id="A0A5J4RJS4"/>
<accession>A0A5J4RJS4</accession>
<gene>
    <name evidence="2" type="ORF">EZS28_053120</name>
</gene>
<evidence type="ECO:0000313" key="3">
    <source>
        <dbReference type="Proteomes" id="UP000324800"/>
    </source>
</evidence>
<dbReference type="Proteomes" id="UP000324800">
    <property type="component" value="Unassembled WGS sequence"/>
</dbReference>
<evidence type="ECO:0000313" key="2">
    <source>
        <dbReference type="EMBL" id="KAA6333849.1"/>
    </source>
</evidence>
<evidence type="ECO:0000256" key="1">
    <source>
        <dbReference type="SAM" id="MobiDB-lite"/>
    </source>
</evidence>
<protein>
    <submittedName>
        <fullName evidence="2">Uncharacterized protein</fullName>
    </submittedName>
</protein>
<dbReference type="EMBL" id="SNRW01042103">
    <property type="protein sequence ID" value="KAA6333849.1"/>
    <property type="molecule type" value="Genomic_DNA"/>
</dbReference>
<organism evidence="2 3">
    <name type="scientific">Streblomastix strix</name>
    <dbReference type="NCBI Taxonomy" id="222440"/>
    <lineage>
        <taxon>Eukaryota</taxon>
        <taxon>Metamonada</taxon>
        <taxon>Preaxostyla</taxon>
        <taxon>Oxymonadida</taxon>
        <taxon>Streblomastigidae</taxon>
        <taxon>Streblomastix</taxon>
    </lineage>
</organism>
<feature type="compositionally biased region" description="Basic and acidic residues" evidence="1">
    <location>
        <begin position="51"/>
        <end position="62"/>
    </location>
</feature>
<feature type="region of interest" description="Disordered" evidence="1">
    <location>
        <begin position="40"/>
        <end position="62"/>
    </location>
</feature>
<name>A0A5J4RJS4_9EUKA</name>
<feature type="non-terminal residue" evidence="2">
    <location>
        <position position="62"/>
    </location>
</feature>
<reference evidence="2 3" key="1">
    <citation type="submission" date="2019-03" db="EMBL/GenBank/DDBJ databases">
        <title>Single cell metagenomics reveals metabolic interactions within the superorganism composed of flagellate Streblomastix strix and complex community of Bacteroidetes bacteria on its surface.</title>
        <authorList>
            <person name="Treitli S.C."/>
            <person name="Kolisko M."/>
            <person name="Husnik F."/>
            <person name="Keeling P."/>
            <person name="Hampl V."/>
        </authorList>
    </citation>
    <scope>NUCLEOTIDE SEQUENCE [LARGE SCALE GENOMIC DNA]</scope>
    <source>
        <strain evidence="2">ST1C</strain>
    </source>
</reference>